<gene>
    <name evidence="3" type="ORF">V2W34_13960</name>
</gene>
<dbReference type="Pfam" id="PF01381">
    <property type="entry name" value="HTH_3"/>
    <property type="match status" value="1"/>
</dbReference>
<proteinExistence type="predicted"/>
<dbReference type="SMART" id="SM00530">
    <property type="entry name" value="HTH_XRE"/>
    <property type="match status" value="1"/>
</dbReference>
<dbReference type="InterPro" id="IPR010982">
    <property type="entry name" value="Lambda_DNA-bd_dom_sf"/>
</dbReference>
<protein>
    <submittedName>
        <fullName evidence="3">Helix-turn-helix transcriptional regulator</fullName>
    </submittedName>
</protein>
<evidence type="ECO:0000313" key="4">
    <source>
        <dbReference type="Proteomes" id="UP001356080"/>
    </source>
</evidence>
<dbReference type="PANTHER" id="PTHR46558">
    <property type="entry name" value="TRACRIPTIONAL REGULATORY PROTEIN-RELATED-RELATED"/>
    <property type="match status" value="1"/>
</dbReference>
<dbReference type="EMBL" id="JAZHPM010000026">
    <property type="protein sequence ID" value="MEF2293101.1"/>
    <property type="molecule type" value="Genomic_DNA"/>
</dbReference>
<dbReference type="RefSeq" id="WP_121640641.1">
    <property type="nucleotide sequence ID" value="NZ_JAZHPM010000026.1"/>
</dbReference>
<dbReference type="CDD" id="cd00093">
    <property type="entry name" value="HTH_XRE"/>
    <property type="match status" value="1"/>
</dbReference>
<dbReference type="PROSITE" id="PS50943">
    <property type="entry name" value="HTH_CROC1"/>
    <property type="match status" value="1"/>
</dbReference>
<dbReference type="Proteomes" id="UP001356080">
    <property type="component" value="Unassembled WGS sequence"/>
</dbReference>
<evidence type="ECO:0000259" key="2">
    <source>
        <dbReference type="PROSITE" id="PS50943"/>
    </source>
</evidence>
<evidence type="ECO:0000313" key="3">
    <source>
        <dbReference type="EMBL" id="MEF2293101.1"/>
    </source>
</evidence>
<comment type="caution">
    <text evidence="3">The sequence shown here is derived from an EMBL/GenBank/DDBJ whole genome shotgun (WGS) entry which is preliminary data.</text>
</comment>
<reference evidence="3 4" key="1">
    <citation type="submission" date="2024-01" db="EMBL/GenBank/DDBJ databases">
        <title>Survival strategy associated with biotechnological potential of Virgibacillus dokdonensis T4.6 isolated from salt-fermented shrimp paste.</title>
        <authorList>
            <person name="Doan T.V."/>
            <person name="Quach N.T."/>
            <person name="Phi Q.-T."/>
        </authorList>
    </citation>
    <scope>NUCLEOTIDE SEQUENCE [LARGE SCALE GENOMIC DNA]</scope>
    <source>
        <strain evidence="3 4">T4.6</strain>
    </source>
</reference>
<name>A0ABU7VJZ8_9BACI</name>
<organism evidence="3 4">
    <name type="scientific">Virgibacillus dokdonensis</name>
    <dbReference type="NCBI Taxonomy" id="302167"/>
    <lineage>
        <taxon>Bacteria</taxon>
        <taxon>Bacillati</taxon>
        <taxon>Bacillota</taxon>
        <taxon>Bacilli</taxon>
        <taxon>Bacillales</taxon>
        <taxon>Bacillaceae</taxon>
        <taxon>Virgibacillus</taxon>
    </lineage>
</organism>
<dbReference type="PANTHER" id="PTHR46558:SF11">
    <property type="entry name" value="HTH-TYPE TRANSCRIPTIONAL REGULATOR XRE"/>
    <property type="match status" value="1"/>
</dbReference>
<feature type="domain" description="HTH cro/C1-type" evidence="2">
    <location>
        <begin position="6"/>
        <end position="60"/>
    </location>
</feature>
<dbReference type="InterPro" id="IPR001387">
    <property type="entry name" value="Cro/C1-type_HTH"/>
</dbReference>
<dbReference type="Gene3D" id="1.10.260.40">
    <property type="entry name" value="lambda repressor-like DNA-binding domains"/>
    <property type="match status" value="1"/>
</dbReference>
<keyword evidence="4" id="KW-1185">Reference proteome</keyword>
<dbReference type="SUPFAM" id="SSF47413">
    <property type="entry name" value="lambda repressor-like DNA-binding domains"/>
    <property type="match status" value="1"/>
</dbReference>
<sequence>MLKNRLVSLRKEKGKTQEEIAKVIGVTRPAYTAYEKGSRTPDYKILATLANYYNVTIDYLLGHSDQPHLTKEEAFESFINDPELERWYRELPKNNEEDIRRLKKIWETLKEFDDR</sequence>
<evidence type="ECO:0000256" key="1">
    <source>
        <dbReference type="ARBA" id="ARBA00023125"/>
    </source>
</evidence>
<keyword evidence="1" id="KW-0238">DNA-binding</keyword>
<accession>A0ABU7VJZ8</accession>